<dbReference type="STRING" id="497964.CfE428DRAFT_0327"/>
<dbReference type="InterPro" id="IPR017868">
    <property type="entry name" value="Filamin/ABP280_repeat-like"/>
</dbReference>
<comment type="caution">
    <text evidence="8">The sequence shown here is derived from an EMBL/GenBank/DDBJ whole genome shotgun (WGS) entry which is preliminary data.</text>
</comment>
<dbReference type="InterPro" id="IPR053879">
    <property type="entry name" value="HYDIN_VesB_CFA65-like_Ig"/>
</dbReference>
<dbReference type="InParanoid" id="B4CUG4"/>
<dbReference type="PANTHER" id="PTHR31778:SF2">
    <property type="entry name" value="BUD SITE SELECTION PROTEIN RAX2"/>
    <property type="match status" value="1"/>
</dbReference>
<dbReference type="GO" id="GO:0005737">
    <property type="term" value="C:cytoplasm"/>
    <property type="evidence" value="ECO:0007669"/>
    <property type="project" value="UniProtKB-SubCell"/>
</dbReference>
<reference evidence="8 9" key="1">
    <citation type="journal article" date="2011" name="J. Bacteriol.">
        <title>Genome sequence of Chthoniobacter flavus Ellin428, an aerobic heterotrophic soil bacterium.</title>
        <authorList>
            <person name="Kant R."/>
            <person name="van Passel M.W."/>
            <person name="Palva A."/>
            <person name="Lucas S."/>
            <person name="Lapidus A."/>
            <person name="Glavina Del Rio T."/>
            <person name="Dalin E."/>
            <person name="Tice H."/>
            <person name="Bruce D."/>
            <person name="Goodwin L."/>
            <person name="Pitluck S."/>
            <person name="Larimer F.W."/>
            <person name="Land M.L."/>
            <person name="Hauser L."/>
            <person name="Sangwan P."/>
            <person name="de Vos W.M."/>
            <person name="Janssen P.H."/>
            <person name="Smidt H."/>
        </authorList>
    </citation>
    <scope>NUCLEOTIDE SEQUENCE [LARGE SCALE GENOMIC DNA]</scope>
    <source>
        <strain evidence="8 9">Ellin428</strain>
    </source>
</reference>
<feature type="domain" description="Cadherin-like beta-sandwich-like" evidence="6">
    <location>
        <begin position="552"/>
        <end position="622"/>
    </location>
</feature>
<dbReference type="Gene3D" id="2.60.40.10">
    <property type="entry name" value="Immunoglobulins"/>
    <property type="match status" value="1"/>
</dbReference>
<keyword evidence="9" id="KW-1185">Reference proteome</keyword>
<dbReference type="RefSeq" id="WP_006977654.1">
    <property type="nucleotide sequence ID" value="NZ_ABVL01000001.1"/>
</dbReference>
<dbReference type="eggNOG" id="COG1404">
    <property type="taxonomic scope" value="Bacteria"/>
</dbReference>
<dbReference type="NCBIfam" id="NF012200">
    <property type="entry name" value="choice_anch_D"/>
    <property type="match status" value="1"/>
</dbReference>
<dbReference type="EMBL" id="ABVL01000001">
    <property type="protein sequence ID" value="EDY22202.1"/>
    <property type="molecule type" value="Genomic_DNA"/>
</dbReference>
<dbReference type="InterPro" id="IPR025883">
    <property type="entry name" value="Cadherin-like_domain"/>
</dbReference>
<dbReference type="SUPFAM" id="SSF101898">
    <property type="entry name" value="NHL repeat"/>
    <property type="match status" value="1"/>
</dbReference>
<evidence type="ECO:0000256" key="3">
    <source>
        <dbReference type="ARBA" id="ARBA00022490"/>
    </source>
</evidence>
<gene>
    <name evidence="8" type="ORF">CfE428DRAFT_0327</name>
</gene>
<accession>B4CUG4</accession>
<evidence type="ECO:0000256" key="4">
    <source>
        <dbReference type="ARBA" id="ARBA00023069"/>
    </source>
</evidence>
<keyword evidence="3" id="KW-0963">Cytoplasm</keyword>
<dbReference type="Proteomes" id="UP000005824">
    <property type="component" value="Unassembled WGS sequence"/>
</dbReference>
<dbReference type="PANTHER" id="PTHR31778">
    <property type="entry name" value="BUD SITE SELECTION PROTEIN RAX2"/>
    <property type="match status" value="1"/>
</dbReference>
<dbReference type="eggNOG" id="COG4733">
    <property type="taxonomic scope" value="Bacteria"/>
</dbReference>
<dbReference type="Gene3D" id="2.80.10.50">
    <property type="match status" value="7"/>
</dbReference>
<evidence type="ECO:0000259" key="6">
    <source>
        <dbReference type="Pfam" id="PF12733"/>
    </source>
</evidence>
<keyword evidence="4" id="KW-0969">Cilium</keyword>
<dbReference type="SUPFAM" id="SSF63829">
    <property type="entry name" value="Calcium-dependent phosphotriesterase"/>
    <property type="match status" value="2"/>
</dbReference>
<name>B4CUG4_9BACT</name>
<organism evidence="8 9">
    <name type="scientific">Chthoniobacter flavus Ellin428</name>
    <dbReference type="NCBI Taxonomy" id="497964"/>
    <lineage>
        <taxon>Bacteria</taxon>
        <taxon>Pseudomonadati</taxon>
        <taxon>Verrucomicrobiota</taxon>
        <taxon>Spartobacteria</taxon>
        <taxon>Chthoniobacterales</taxon>
        <taxon>Chthoniobacteraceae</taxon>
        <taxon>Chthoniobacter</taxon>
    </lineage>
</organism>
<proteinExistence type="predicted"/>
<dbReference type="eggNOG" id="COG1361">
    <property type="taxonomic scope" value="Bacteria"/>
</dbReference>
<dbReference type="GO" id="GO:1902929">
    <property type="term" value="C:plasma membrane of growing cell tip"/>
    <property type="evidence" value="ECO:0007669"/>
    <property type="project" value="TreeGrafter"/>
</dbReference>
<keyword evidence="5" id="KW-0966">Cell projection</keyword>
<dbReference type="PROSITE" id="PS50194">
    <property type="entry name" value="FILAMIN_REPEAT"/>
    <property type="match status" value="1"/>
</dbReference>
<dbReference type="NCBIfam" id="TIGR02608">
    <property type="entry name" value="delta_60_rpt"/>
    <property type="match status" value="12"/>
</dbReference>
<evidence type="ECO:0000313" key="9">
    <source>
        <dbReference type="Proteomes" id="UP000005824"/>
    </source>
</evidence>
<dbReference type="Pfam" id="PF22544">
    <property type="entry name" value="HYDIN_VesB_CFA65-like_Ig"/>
    <property type="match status" value="1"/>
</dbReference>
<evidence type="ECO:0000256" key="5">
    <source>
        <dbReference type="ARBA" id="ARBA00023273"/>
    </source>
</evidence>
<dbReference type="Pfam" id="PF12733">
    <property type="entry name" value="Cadherin-like"/>
    <property type="match status" value="1"/>
</dbReference>
<dbReference type="InterPro" id="IPR013431">
    <property type="entry name" value="Delta_60_rpt"/>
</dbReference>
<dbReference type="InterPro" id="IPR013783">
    <property type="entry name" value="Ig-like_fold"/>
</dbReference>
<dbReference type="Pfam" id="PF17164">
    <property type="entry name" value="DUF5122"/>
    <property type="match status" value="13"/>
</dbReference>
<feature type="domain" description="HYDIN/VesB/CFA65-like Ig-like" evidence="7">
    <location>
        <begin position="1185"/>
        <end position="1278"/>
    </location>
</feature>
<evidence type="ECO:0000256" key="2">
    <source>
        <dbReference type="ARBA" id="ARBA00004496"/>
    </source>
</evidence>
<evidence type="ECO:0000256" key="1">
    <source>
        <dbReference type="ARBA" id="ARBA00004138"/>
    </source>
</evidence>
<evidence type="ECO:0000259" key="7">
    <source>
        <dbReference type="Pfam" id="PF22544"/>
    </source>
</evidence>
<protein>
    <submittedName>
        <fullName evidence="8">Uncharacterized protein</fullName>
    </submittedName>
</protein>
<comment type="subcellular location">
    <subcellularLocation>
        <location evidence="1">Cell projection</location>
        <location evidence="1">Cilium</location>
    </subcellularLocation>
    <subcellularLocation>
        <location evidence="2">Cytoplasm</location>
    </subcellularLocation>
</comment>
<evidence type="ECO:0000313" key="8">
    <source>
        <dbReference type="EMBL" id="EDY22202.1"/>
    </source>
</evidence>
<sequence>MDLPTVGTFFPTTTRNNIARLNADGSLDAGFNPGTGANGTVDCLAIQPDGKILAGGLFTTMNGQAASFLCRFNADGSLDSGFTTGIVGSEVLGIALQPDGKIIAVGGFGVVNGSSQTHITRLNADGALDPTFSPTVGANGQINCVALQPDGRIVIGGLFTTVNGAPTNRIARLTSTGLSDSSFNPGTGANSSVVSIALQPDGKILLGGSFATINGTSRSGIARLNSDGTLENATTFNPGTGPGGTINNLALQTDGKILCGGGFSTFNGSPRSNLVRLGSDGTLESAAAFSAGVSGTIYSIALQGDGKILLGGSFAVSFDNLVVRLLNSTATASLTTSNPTLAQWMRSGACGEISTATFELSTDNGNTWSSLGSGSRISGGWQWTGPSLPASGYLRARGYETTGAGDGAVSLIEQVVPFGGASQAPVANTLPAKLTASGTTSSVVDGAVLNASVNALGNSTTVTFQYGFSDSYGASVAATASPVSGSNFSAVSAPISNLIANFTYHYRVVAVSSTGTTYGNDLTFIALNQNATLTTLGVTGVSLTPPFNQFAGAGTYNAVLPTNATTATINFTLSDPNASASVNGIALPSGTTGAVVAVAPGNTTIPLVVTAQNGITQNTYPILLTVPTLPTAATGHPDVADTYAVLKASVDAMDTSASVTFQYGLDTNYGTTVAGPIIGSGFTQIRGLKVTGLLPGTTYHYQVTITNSQGTVTSNDGVFTTALTLPPGSIDDSFNPNVTTIQATAIQPDGRIVVGGFFGQVQGKAFNNIARLNRDGSFDTSFSAAADSIVNCVAVQSDGKILIGGSFFHVNGVAVKNFARLNPDGSLDTSFAVAVDDSVSSIAFQPDGKILIGGFFSTVGTTFQKYLARLNGDGSLDTSFAPSVDVWVESAALQDDGRIVIGGFFSKVNGVAQKGIARLNANGTTDSTFTATTNNAVDSVVVQPDGSVVLTGQFTAVNGITRNHAARVASDGTLDANFDPNTDGRVFTAALQTDGKVVIGGFFSNVGTTGRNNIARFNTDGTLDTAFDPDANAMVYSVAFQANGEVLAGGAFNTMFGEAHEGLALLESDPALQMLSVPDLTQIEWNRSGAGPEIAGVTFDLSNDGGATWNALGNGVRISGGWQLVGLSLPSSGLIRARGWARGGKQGGSSGILEQDFSYPLSDPVAPQISVQQPAGVVLTSGGSTVDFGALLPGANAAQTFTVFNTGNADLTNLAITIDGLNATDFVVTYAPASVLSAGESATFAVQFIPGAAGPRSAALHVASNAASNNPFNISLTGTGLTQLQNWRLTWFGTTSATGNAADTADFDGDGVPNLLEFAIGSDPTHATAAPGHITHNGSNLVFTYPRADGAMADGISFIVEWSDSLSSNSWSSVGVSETILSDNGTVQQVQATLPDGGRSQRFVRLRVTH</sequence>